<reference evidence="2 3" key="1">
    <citation type="submission" date="2023-06" db="EMBL/GenBank/DDBJ databases">
        <title>Microbacterium sp. nov., isolated from a waste landfill.</title>
        <authorList>
            <person name="Wen W."/>
        </authorList>
    </citation>
    <scope>NUCLEOTIDE SEQUENCE [LARGE SCALE GENOMIC DNA]</scope>
    <source>
        <strain evidence="2 3">ASV49</strain>
    </source>
</reference>
<dbReference type="Gene3D" id="1.10.260.40">
    <property type="entry name" value="lambda repressor-like DNA-binding domains"/>
    <property type="match status" value="1"/>
</dbReference>
<accession>A0ABT7N3B3</accession>
<dbReference type="Proteomes" id="UP001235064">
    <property type="component" value="Unassembled WGS sequence"/>
</dbReference>
<dbReference type="InterPro" id="IPR001387">
    <property type="entry name" value="Cro/C1-type_HTH"/>
</dbReference>
<dbReference type="Pfam" id="PF13560">
    <property type="entry name" value="HTH_31"/>
    <property type="match status" value="1"/>
</dbReference>
<gene>
    <name evidence="2" type="ORF">QSV35_17885</name>
</gene>
<protein>
    <submittedName>
        <fullName evidence="2">Helix-turn-helix transcriptional regulator</fullName>
    </submittedName>
</protein>
<evidence type="ECO:0000313" key="2">
    <source>
        <dbReference type="EMBL" id="MDL9981207.1"/>
    </source>
</evidence>
<keyword evidence="3" id="KW-1185">Reference proteome</keyword>
<sequence length="82" mass="8915">MQLPSTPAFASVVRGHRLRANMTQDELAQAVHKSRRWVHDLESGKVDPSLSATIDVAAALGFTVTLEPSERSGVLDALFEDL</sequence>
<evidence type="ECO:0000259" key="1">
    <source>
        <dbReference type="PROSITE" id="PS50943"/>
    </source>
</evidence>
<feature type="domain" description="HTH cro/C1-type" evidence="1">
    <location>
        <begin position="13"/>
        <end position="66"/>
    </location>
</feature>
<comment type="caution">
    <text evidence="2">The sequence shown here is derived from an EMBL/GenBank/DDBJ whole genome shotgun (WGS) entry which is preliminary data.</text>
</comment>
<name>A0ABT7N3B3_9MICO</name>
<dbReference type="InterPro" id="IPR010982">
    <property type="entry name" value="Lambda_DNA-bd_dom_sf"/>
</dbReference>
<dbReference type="RefSeq" id="WP_286290229.1">
    <property type="nucleotide sequence ID" value="NZ_JASXSZ010000006.1"/>
</dbReference>
<dbReference type="SMART" id="SM00530">
    <property type="entry name" value="HTH_XRE"/>
    <property type="match status" value="1"/>
</dbReference>
<dbReference type="EMBL" id="JASXSZ010000006">
    <property type="protein sequence ID" value="MDL9981207.1"/>
    <property type="molecule type" value="Genomic_DNA"/>
</dbReference>
<proteinExistence type="predicted"/>
<dbReference type="SUPFAM" id="SSF47413">
    <property type="entry name" value="lambda repressor-like DNA-binding domains"/>
    <property type="match status" value="1"/>
</dbReference>
<evidence type="ECO:0000313" key="3">
    <source>
        <dbReference type="Proteomes" id="UP001235064"/>
    </source>
</evidence>
<dbReference type="CDD" id="cd00093">
    <property type="entry name" value="HTH_XRE"/>
    <property type="match status" value="1"/>
</dbReference>
<dbReference type="PROSITE" id="PS50943">
    <property type="entry name" value="HTH_CROC1"/>
    <property type="match status" value="1"/>
</dbReference>
<organism evidence="2 3">
    <name type="scientific">Microbacterium candidum</name>
    <dbReference type="NCBI Taxonomy" id="3041922"/>
    <lineage>
        <taxon>Bacteria</taxon>
        <taxon>Bacillati</taxon>
        <taxon>Actinomycetota</taxon>
        <taxon>Actinomycetes</taxon>
        <taxon>Micrococcales</taxon>
        <taxon>Microbacteriaceae</taxon>
        <taxon>Microbacterium</taxon>
    </lineage>
</organism>